<dbReference type="InterPro" id="IPR058712">
    <property type="entry name" value="SRA_ScoMcrA"/>
</dbReference>
<dbReference type="GO" id="GO:0004519">
    <property type="term" value="F:endonuclease activity"/>
    <property type="evidence" value="ECO:0007669"/>
    <property type="project" value="InterPro"/>
</dbReference>
<dbReference type="Pfam" id="PF01844">
    <property type="entry name" value="HNH"/>
    <property type="match status" value="1"/>
</dbReference>
<proteinExistence type="predicted"/>
<name>A0A855FQB9_9NEIS</name>
<dbReference type="AlphaFoldDB" id="A0A855FQB9"/>
<sequence length="283" mass="32608">MTTLAQGTILNNKQICELFLCSSQGGMRKSNKTNTLVLITNHLESVYNDRWEDDILHYTGMGQLGNQSLEFAQNKTLANIEKNGVHVHYFEVLKKYEYTYIGEMLKAGEPYLAQQLDANGELRQVYIFPLRLKQGSLPIEVINHYENDRSSALKSLSDQKLLAKLQKQKKQIPELGKNNKITVKASIYRRSMELAEYVKRQAQGHCDLCERPAPFTNQDQKPYLECHHVIWLSQNGLDTLDNLVALCPNCHRKMHIVQDKNDINKLIEIAHNRQRILNKNSQC</sequence>
<gene>
    <name evidence="2" type="ORF">BHC57_02195</name>
</gene>
<dbReference type="GO" id="GO:0003676">
    <property type="term" value="F:nucleic acid binding"/>
    <property type="evidence" value="ECO:0007669"/>
    <property type="project" value="InterPro"/>
</dbReference>
<dbReference type="Proteomes" id="UP000230463">
    <property type="component" value="Unassembled WGS sequence"/>
</dbReference>
<dbReference type="Gene3D" id="1.10.30.50">
    <property type="match status" value="1"/>
</dbReference>
<reference evidence="2 3" key="1">
    <citation type="journal article" date="2017" name="MBio">
        <title>Type VI secretion-mediated competition in the bee gut microbiome.</title>
        <authorList>
            <person name="Steele M.I."/>
            <person name="Kwong W.K."/>
            <person name="Powell J.E."/>
            <person name="Whiteley M."/>
            <person name="Moran N.A."/>
        </authorList>
    </citation>
    <scope>NUCLEOTIDE SEQUENCE [LARGE SCALE GENOMIC DNA]</scope>
    <source>
        <strain evidence="2 3">HK3</strain>
    </source>
</reference>
<evidence type="ECO:0000313" key="2">
    <source>
        <dbReference type="EMBL" id="PIT60934.1"/>
    </source>
</evidence>
<evidence type="ECO:0000313" key="3">
    <source>
        <dbReference type="Proteomes" id="UP000230463"/>
    </source>
</evidence>
<accession>A0A855FQB9</accession>
<dbReference type="SMART" id="SM00507">
    <property type="entry name" value="HNHc"/>
    <property type="match status" value="1"/>
</dbReference>
<feature type="domain" description="HNH nuclease" evidence="1">
    <location>
        <begin position="193"/>
        <end position="252"/>
    </location>
</feature>
<protein>
    <recommendedName>
        <fullName evidence="1">HNH nuclease domain-containing protein</fullName>
    </recommendedName>
</protein>
<dbReference type="InterPro" id="IPR002711">
    <property type="entry name" value="HNH"/>
</dbReference>
<dbReference type="GO" id="GO:0008270">
    <property type="term" value="F:zinc ion binding"/>
    <property type="evidence" value="ECO:0007669"/>
    <property type="project" value="InterPro"/>
</dbReference>
<dbReference type="RefSeq" id="WP_218966089.1">
    <property type="nucleotide sequence ID" value="NZ_MEIU01000039.1"/>
</dbReference>
<dbReference type="CDD" id="cd00085">
    <property type="entry name" value="HNHc"/>
    <property type="match status" value="1"/>
</dbReference>
<organism evidence="2 3">
    <name type="scientific">Snodgrassella alvi</name>
    <dbReference type="NCBI Taxonomy" id="1196083"/>
    <lineage>
        <taxon>Bacteria</taxon>
        <taxon>Pseudomonadati</taxon>
        <taxon>Pseudomonadota</taxon>
        <taxon>Betaproteobacteria</taxon>
        <taxon>Neisseriales</taxon>
        <taxon>Neisseriaceae</taxon>
        <taxon>Snodgrassella</taxon>
    </lineage>
</organism>
<evidence type="ECO:0000259" key="1">
    <source>
        <dbReference type="SMART" id="SM00507"/>
    </source>
</evidence>
<dbReference type="Pfam" id="PF26348">
    <property type="entry name" value="SRA_ScoMcrA"/>
    <property type="match status" value="1"/>
</dbReference>
<comment type="caution">
    <text evidence="2">The sequence shown here is derived from an EMBL/GenBank/DDBJ whole genome shotgun (WGS) entry which is preliminary data.</text>
</comment>
<dbReference type="InterPro" id="IPR003615">
    <property type="entry name" value="HNH_nuc"/>
</dbReference>
<dbReference type="EMBL" id="MEIU01000039">
    <property type="protein sequence ID" value="PIT60934.1"/>
    <property type="molecule type" value="Genomic_DNA"/>
</dbReference>